<evidence type="ECO:0000313" key="5">
    <source>
        <dbReference type="Proteomes" id="UP000278143"/>
    </source>
</evidence>
<dbReference type="Proteomes" id="UP000278143">
    <property type="component" value="Unassembled WGS sequence"/>
</dbReference>
<sequence>SSDKESDRNLGHNIYVAGLSTRTEEADLERLFEPFGKARHKGTWHLSADLTSVYWQIDRCQIMRDPQTQSHRGFAFVTMARAEDADKAIEKLNGTELHHRCIRVELGKRARPRTPTPGKYLGPPKR</sequence>
<gene>
    <name evidence="4" type="ORF">SYNPS1DRAFT_2806</name>
</gene>
<proteinExistence type="predicted"/>
<dbReference type="PANTHER" id="PTHR48034">
    <property type="entry name" value="TRANSFORMER-2 SEX-DETERMINING PROTEIN-RELATED"/>
    <property type="match status" value="1"/>
</dbReference>
<evidence type="ECO:0000259" key="3">
    <source>
        <dbReference type="PROSITE" id="PS50102"/>
    </source>
</evidence>
<name>A0A4V1J1B8_9FUNG</name>
<dbReference type="Gene3D" id="3.30.70.330">
    <property type="match status" value="1"/>
</dbReference>
<dbReference type="InterPro" id="IPR050441">
    <property type="entry name" value="RBM"/>
</dbReference>
<dbReference type="SUPFAM" id="SSF54928">
    <property type="entry name" value="RNA-binding domain, RBD"/>
    <property type="match status" value="1"/>
</dbReference>
<organism evidence="4 5">
    <name type="scientific">Syncephalis pseudoplumigaleata</name>
    <dbReference type="NCBI Taxonomy" id="1712513"/>
    <lineage>
        <taxon>Eukaryota</taxon>
        <taxon>Fungi</taxon>
        <taxon>Fungi incertae sedis</taxon>
        <taxon>Zoopagomycota</taxon>
        <taxon>Zoopagomycotina</taxon>
        <taxon>Zoopagomycetes</taxon>
        <taxon>Zoopagales</taxon>
        <taxon>Piptocephalidaceae</taxon>
        <taxon>Syncephalis</taxon>
    </lineage>
</organism>
<dbReference type="InterPro" id="IPR000504">
    <property type="entry name" value="RRM_dom"/>
</dbReference>
<reference evidence="5" key="1">
    <citation type="journal article" date="2018" name="Nat. Microbiol.">
        <title>Leveraging single-cell genomics to expand the fungal tree of life.</title>
        <authorList>
            <person name="Ahrendt S.R."/>
            <person name="Quandt C.A."/>
            <person name="Ciobanu D."/>
            <person name="Clum A."/>
            <person name="Salamov A."/>
            <person name="Andreopoulos B."/>
            <person name="Cheng J.F."/>
            <person name="Woyke T."/>
            <person name="Pelin A."/>
            <person name="Henrissat B."/>
            <person name="Reynolds N.K."/>
            <person name="Benny G.L."/>
            <person name="Smith M.E."/>
            <person name="James T.Y."/>
            <person name="Grigoriev I.V."/>
        </authorList>
    </citation>
    <scope>NUCLEOTIDE SEQUENCE [LARGE SCALE GENOMIC DNA]</scope>
    <source>
        <strain evidence="5">Benny S71-1</strain>
    </source>
</reference>
<dbReference type="OrthoDB" id="6159137at2759"/>
<dbReference type="SMART" id="SM00360">
    <property type="entry name" value="RRM"/>
    <property type="match status" value="1"/>
</dbReference>
<dbReference type="AlphaFoldDB" id="A0A4V1J1B8"/>
<feature type="domain" description="RRM" evidence="3">
    <location>
        <begin position="12"/>
        <end position="109"/>
    </location>
</feature>
<evidence type="ECO:0000256" key="1">
    <source>
        <dbReference type="PROSITE-ProRule" id="PRU00176"/>
    </source>
</evidence>
<evidence type="ECO:0000256" key="2">
    <source>
        <dbReference type="SAM" id="MobiDB-lite"/>
    </source>
</evidence>
<evidence type="ECO:0000313" key="4">
    <source>
        <dbReference type="EMBL" id="RKP24509.1"/>
    </source>
</evidence>
<dbReference type="CDD" id="cd00590">
    <property type="entry name" value="RRM_SF"/>
    <property type="match status" value="1"/>
</dbReference>
<feature type="non-terminal residue" evidence="4">
    <location>
        <position position="1"/>
    </location>
</feature>
<dbReference type="InterPro" id="IPR012677">
    <property type="entry name" value="Nucleotide-bd_a/b_plait_sf"/>
</dbReference>
<keyword evidence="5" id="KW-1185">Reference proteome</keyword>
<dbReference type="EMBL" id="KZ990184">
    <property type="protein sequence ID" value="RKP24509.1"/>
    <property type="molecule type" value="Genomic_DNA"/>
</dbReference>
<protein>
    <recommendedName>
        <fullName evidence="3">RRM domain-containing protein</fullName>
    </recommendedName>
</protein>
<accession>A0A4V1J1B8</accession>
<feature type="region of interest" description="Disordered" evidence="2">
    <location>
        <begin position="106"/>
        <end position="126"/>
    </location>
</feature>
<feature type="non-terminal residue" evidence="4">
    <location>
        <position position="126"/>
    </location>
</feature>
<dbReference type="GO" id="GO:0003723">
    <property type="term" value="F:RNA binding"/>
    <property type="evidence" value="ECO:0007669"/>
    <property type="project" value="UniProtKB-UniRule"/>
</dbReference>
<dbReference type="PROSITE" id="PS50102">
    <property type="entry name" value="RRM"/>
    <property type="match status" value="1"/>
</dbReference>
<dbReference type="InterPro" id="IPR035979">
    <property type="entry name" value="RBD_domain_sf"/>
</dbReference>
<keyword evidence="1" id="KW-0694">RNA-binding</keyword>
<dbReference type="Pfam" id="PF00076">
    <property type="entry name" value="RRM_1"/>
    <property type="match status" value="1"/>
</dbReference>